<keyword evidence="3" id="KW-0813">Transport</keyword>
<keyword evidence="10 11" id="KW-0472">Membrane</keyword>
<feature type="transmembrane region" description="Helical" evidence="11">
    <location>
        <begin position="299"/>
        <end position="319"/>
    </location>
</feature>
<reference evidence="12" key="1">
    <citation type="submission" date="2018-07" db="EMBL/GenBank/DDBJ databases">
        <authorList>
            <person name="Quirk P.G."/>
            <person name="Krulwich T.A."/>
        </authorList>
    </citation>
    <scope>NUCLEOTIDE SEQUENCE</scope>
</reference>
<evidence type="ECO:0000256" key="10">
    <source>
        <dbReference type="ARBA" id="ARBA00023136"/>
    </source>
</evidence>
<sequence length="323" mass="35345">MGVELHDNRGLICGYLLQSQGPAVAIEIGAVSAVEPPADALWLHFNLNDGRARAWIGGCTWLPAEGRERLLGSERSAFLEVWGNAISGALADVYSDDPERFGLVYVHVNQNCLISGRRHPVTAAALLHADLAAGLPIDTTPALFNRLFTHLVATRTKAVAEFVAVIDQAEDRVFAGAYHAVRLGQHRGGMARLRRQLVADRNACVDFFAHPPAWWPKPATKNLRRLGGALTSAVQDLELTEDRARLINEEIDSRQIERTNRNLYFVSMAAAVFLPMTVISGIFGMNVGGLPWVDDASGFRWVMACMAAAVTLALALLAWRRML</sequence>
<gene>
    <name evidence="12" type="ORF">DF3PB_4750005</name>
</gene>
<accession>A0A380TIU6</accession>
<evidence type="ECO:0000313" key="12">
    <source>
        <dbReference type="EMBL" id="SUS07629.1"/>
    </source>
</evidence>
<dbReference type="GO" id="GO:0050897">
    <property type="term" value="F:cobalt ion binding"/>
    <property type="evidence" value="ECO:0007669"/>
    <property type="project" value="TreeGrafter"/>
</dbReference>
<comment type="similarity">
    <text evidence="2">Belongs to the CorA metal ion transporter (MIT) (TC 1.A.35) family.</text>
</comment>
<comment type="subcellular location">
    <subcellularLocation>
        <location evidence="1">Cell membrane</location>
        <topology evidence="1">Multi-pass membrane protein</topology>
    </subcellularLocation>
</comment>
<evidence type="ECO:0000256" key="1">
    <source>
        <dbReference type="ARBA" id="ARBA00004651"/>
    </source>
</evidence>
<dbReference type="GO" id="GO:0000287">
    <property type="term" value="F:magnesium ion binding"/>
    <property type="evidence" value="ECO:0007669"/>
    <property type="project" value="TreeGrafter"/>
</dbReference>
<dbReference type="EMBL" id="UIDG01000418">
    <property type="protein sequence ID" value="SUS07629.1"/>
    <property type="molecule type" value="Genomic_DNA"/>
</dbReference>
<feature type="transmembrane region" description="Helical" evidence="11">
    <location>
        <begin position="263"/>
        <end position="287"/>
    </location>
</feature>
<dbReference type="Gene3D" id="3.30.460.20">
    <property type="entry name" value="CorA soluble domain-like"/>
    <property type="match status" value="1"/>
</dbReference>
<dbReference type="GO" id="GO:0015087">
    <property type="term" value="F:cobalt ion transmembrane transporter activity"/>
    <property type="evidence" value="ECO:0007669"/>
    <property type="project" value="TreeGrafter"/>
</dbReference>
<dbReference type="Pfam" id="PF01544">
    <property type="entry name" value="CorA"/>
    <property type="match status" value="1"/>
</dbReference>
<dbReference type="AlphaFoldDB" id="A0A380TIU6"/>
<keyword evidence="4" id="KW-1003">Cell membrane</keyword>
<evidence type="ECO:0000256" key="9">
    <source>
        <dbReference type="ARBA" id="ARBA00023065"/>
    </source>
</evidence>
<keyword evidence="9" id="KW-0406">Ion transport</keyword>
<evidence type="ECO:0000256" key="7">
    <source>
        <dbReference type="ARBA" id="ARBA00022833"/>
    </source>
</evidence>
<evidence type="ECO:0000256" key="3">
    <source>
        <dbReference type="ARBA" id="ARBA00022448"/>
    </source>
</evidence>
<organism evidence="12">
    <name type="scientific">metagenome</name>
    <dbReference type="NCBI Taxonomy" id="256318"/>
    <lineage>
        <taxon>unclassified sequences</taxon>
        <taxon>metagenomes</taxon>
    </lineage>
</organism>
<evidence type="ECO:0000256" key="2">
    <source>
        <dbReference type="ARBA" id="ARBA00009765"/>
    </source>
</evidence>
<keyword evidence="6 11" id="KW-0812">Transmembrane</keyword>
<evidence type="ECO:0000256" key="8">
    <source>
        <dbReference type="ARBA" id="ARBA00022989"/>
    </source>
</evidence>
<dbReference type="PANTHER" id="PTHR46494:SF3">
    <property type="entry name" value="ZINC TRANSPORT PROTEIN ZNTB"/>
    <property type="match status" value="1"/>
</dbReference>
<protein>
    <submittedName>
        <fullName evidence="12">Putative Mg2+/Co2+ transporter</fullName>
    </submittedName>
</protein>
<evidence type="ECO:0000256" key="11">
    <source>
        <dbReference type="SAM" id="Phobius"/>
    </source>
</evidence>
<evidence type="ECO:0000256" key="5">
    <source>
        <dbReference type="ARBA" id="ARBA00022519"/>
    </source>
</evidence>
<proteinExistence type="inferred from homology"/>
<keyword evidence="5" id="KW-0997">Cell inner membrane</keyword>
<dbReference type="GO" id="GO:0005886">
    <property type="term" value="C:plasma membrane"/>
    <property type="evidence" value="ECO:0007669"/>
    <property type="project" value="UniProtKB-SubCell"/>
</dbReference>
<name>A0A380TIU6_9ZZZZ</name>
<evidence type="ECO:0000256" key="6">
    <source>
        <dbReference type="ARBA" id="ARBA00022692"/>
    </source>
</evidence>
<dbReference type="InterPro" id="IPR002523">
    <property type="entry name" value="MgTranspt_CorA/ZnTranspt_ZntB"/>
</dbReference>
<dbReference type="PANTHER" id="PTHR46494">
    <property type="entry name" value="CORA FAMILY METAL ION TRANSPORTER (EUROFUNG)"/>
    <property type="match status" value="1"/>
</dbReference>
<dbReference type="Gene3D" id="1.20.58.340">
    <property type="entry name" value="Magnesium transport protein CorA, transmembrane region"/>
    <property type="match status" value="2"/>
</dbReference>
<keyword evidence="8 11" id="KW-1133">Transmembrane helix</keyword>
<keyword evidence="7" id="KW-0862">Zinc</keyword>
<evidence type="ECO:0000256" key="4">
    <source>
        <dbReference type="ARBA" id="ARBA00022475"/>
    </source>
</evidence>
<dbReference type="GO" id="GO:0015095">
    <property type="term" value="F:magnesium ion transmembrane transporter activity"/>
    <property type="evidence" value="ECO:0007669"/>
    <property type="project" value="TreeGrafter"/>
</dbReference>
<dbReference type="InterPro" id="IPR045863">
    <property type="entry name" value="CorA_TM1_TM2"/>
</dbReference>
<dbReference type="SUPFAM" id="SSF143865">
    <property type="entry name" value="CorA soluble domain-like"/>
    <property type="match status" value="1"/>
</dbReference>
<dbReference type="SUPFAM" id="SSF144083">
    <property type="entry name" value="Magnesium transport protein CorA, transmembrane region"/>
    <property type="match status" value="1"/>
</dbReference>
<dbReference type="InterPro" id="IPR045861">
    <property type="entry name" value="CorA_cytoplasmic_dom"/>
</dbReference>